<dbReference type="RefSeq" id="WP_147167688.1">
    <property type="nucleotide sequence ID" value="NZ_VOOR01000021.1"/>
</dbReference>
<keyword evidence="2" id="KW-1003">Cell membrane</keyword>
<evidence type="ECO:0000256" key="5">
    <source>
        <dbReference type="ARBA" id="ARBA00023136"/>
    </source>
</evidence>
<evidence type="ECO:0000256" key="1">
    <source>
        <dbReference type="ARBA" id="ARBA00004651"/>
    </source>
</evidence>
<evidence type="ECO:0000256" key="6">
    <source>
        <dbReference type="SAM" id="Phobius"/>
    </source>
</evidence>
<evidence type="ECO:0000256" key="4">
    <source>
        <dbReference type="ARBA" id="ARBA00022989"/>
    </source>
</evidence>
<dbReference type="OrthoDB" id="981917at2"/>
<comment type="caution">
    <text evidence="7">The sequence shown here is derived from an EMBL/GenBank/DDBJ whole genome shotgun (WGS) entry which is preliminary data.</text>
</comment>
<dbReference type="AlphaFoldDB" id="A0A5C6RKR2"/>
<dbReference type="InterPro" id="IPR005171">
    <property type="entry name" value="Cyt_c_oxidase_su4_prok"/>
</dbReference>
<accession>A0A5C6RKR2</accession>
<dbReference type="EMBL" id="VOOR01000021">
    <property type="protein sequence ID" value="TXB62968.1"/>
    <property type="molecule type" value="Genomic_DNA"/>
</dbReference>
<feature type="transmembrane region" description="Helical" evidence="6">
    <location>
        <begin position="12"/>
        <end position="33"/>
    </location>
</feature>
<name>A0A5C6RKR2_9BACT</name>
<proteinExistence type="predicted"/>
<keyword evidence="8" id="KW-1185">Reference proteome</keyword>
<protein>
    <recommendedName>
        <fullName evidence="9">Cytochrome C oxidase subunit IV family protein</fullName>
    </recommendedName>
</protein>
<evidence type="ECO:0000313" key="7">
    <source>
        <dbReference type="EMBL" id="TXB62968.1"/>
    </source>
</evidence>
<evidence type="ECO:0008006" key="9">
    <source>
        <dbReference type="Google" id="ProtNLM"/>
    </source>
</evidence>
<feature type="transmembrane region" description="Helical" evidence="6">
    <location>
        <begin position="45"/>
        <end position="68"/>
    </location>
</feature>
<dbReference type="Pfam" id="PF03626">
    <property type="entry name" value="COX4_pro"/>
    <property type="match status" value="1"/>
</dbReference>
<keyword evidence="3 6" id="KW-0812">Transmembrane</keyword>
<evidence type="ECO:0000313" key="8">
    <source>
        <dbReference type="Proteomes" id="UP000321580"/>
    </source>
</evidence>
<comment type="subcellular location">
    <subcellularLocation>
        <location evidence="1">Cell membrane</location>
        <topology evidence="1">Multi-pass membrane protein</topology>
    </subcellularLocation>
</comment>
<reference evidence="7 8" key="1">
    <citation type="submission" date="2019-08" db="EMBL/GenBank/DDBJ databases">
        <title>Genome of Phaeodactylibacter luteus.</title>
        <authorList>
            <person name="Bowman J.P."/>
        </authorList>
    </citation>
    <scope>NUCLEOTIDE SEQUENCE [LARGE SCALE GENOMIC DNA]</scope>
    <source>
        <strain evidence="7 8">KCTC 42180</strain>
    </source>
</reference>
<keyword evidence="4 6" id="KW-1133">Transmembrane helix</keyword>
<dbReference type="GO" id="GO:0005886">
    <property type="term" value="C:plasma membrane"/>
    <property type="evidence" value="ECO:0007669"/>
    <property type="project" value="UniProtKB-SubCell"/>
</dbReference>
<evidence type="ECO:0000256" key="3">
    <source>
        <dbReference type="ARBA" id="ARBA00022692"/>
    </source>
</evidence>
<keyword evidence="5 6" id="KW-0472">Membrane</keyword>
<sequence length="145" mass="16654">MGHLSYEESKKLVYKGLVLLAVVTLVEVFFSLLGKGHIIAGLEDYNWLAYVVGLILIVLSLYKAYFIIYDFMHMRYEVKGLAVSVLLPCALLIWAIIAFFQEGTSWKNRRELIKEKDELPAKDQSKENLQGMMLEGKVVEFEFRG</sequence>
<dbReference type="Proteomes" id="UP000321580">
    <property type="component" value="Unassembled WGS sequence"/>
</dbReference>
<feature type="transmembrane region" description="Helical" evidence="6">
    <location>
        <begin position="80"/>
        <end position="100"/>
    </location>
</feature>
<gene>
    <name evidence="7" type="ORF">FRY97_11550</name>
</gene>
<organism evidence="7 8">
    <name type="scientific">Phaeodactylibacter luteus</name>
    <dbReference type="NCBI Taxonomy" id="1564516"/>
    <lineage>
        <taxon>Bacteria</taxon>
        <taxon>Pseudomonadati</taxon>
        <taxon>Bacteroidota</taxon>
        <taxon>Saprospiria</taxon>
        <taxon>Saprospirales</taxon>
        <taxon>Haliscomenobacteraceae</taxon>
        <taxon>Phaeodactylibacter</taxon>
    </lineage>
</organism>
<evidence type="ECO:0000256" key="2">
    <source>
        <dbReference type="ARBA" id="ARBA00022475"/>
    </source>
</evidence>